<dbReference type="Proteomes" id="UP000262004">
    <property type="component" value="Chromosome"/>
</dbReference>
<dbReference type="OrthoDB" id="7860782at2"/>
<evidence type="ECO:0000313" key="1">
    <source>
        <dbReference type="EMBL" id="BBD77731.1"/>
    </source>
</evidence>
<dbReference type="InterPro" id="IPR016155">
    <property type="entry name" value="Mopterin_synth/thiamin_S_b"/>
</dbReference>
<evidence type="ECO:0000313" key="2">
    <source>
        <dbReference type="Proteomes" id="UP000262004"/>
    </source>
</evidence>
<dbReference type="Pfam" id="PF02597">
    <property type="entry name" value="ThiS"/>
    <property type="match status" value="1"/>
</dbReference>
<name>A0A2Z6DYY8_HYDTE</name>
<dbReference type="Gene3D" id="3.10.20.30">
    <property type="match status" value="1"/>
</dbReference>
<dbReference type="EMBL" id="AP018558">
    <property type="protein sequence ID" value="BBD77731.1"/>
    <property type="molecule type" value="Genomic_DNA"/>
</dbReference>
<sequence length="85" mass="9089">MTQVTLKLFASLSDYLPAAERVGNRVVVEVAPDATVAQLLDRFAVPAEQAKLVLRNGVYLAPEERATTRLADGDEIAVWPPVAGG</sequence>
<dbReference type="SUPFAM" id="SSF54285">
    <property type="entry name" value="MoaD/ThiS"/>
    <property type="match status" value="1"/>
</dbReference>
<protein>
    <submittedName>
        <fullName evidence="1">Molybdopterin synthase sulfur carrier subunit</fullName>
    </submittedName>
</protein>
<dbReference type="AlphaFoldDB" id="A0A2Z6DYY8"/>
<organism evidence="1 2">
    <name type="scientific">Hydrogenophilus thermoluteolus</name>
    <name type="common">Pseudomonas hydrogenothermophila</name>
    <dbReference type="NCBI Taxonomy" id="297"/>
    <lineage>
        <taxon>Bacteria</taxon>
        <taxon>Pseudomonadati</taxon>
        <taxon>Pseudomonadota</taxon>
        <taxon>Hydrogenophilia</taxon>
        <taxon>Hydrogenophilales</taxon>
        <taxon>Hydrogenophilaceae</taxon>
        <taxon>Hydrogenophilus</taxon>
    </lineage>
</organism>
<dbReference type="RefSeq" id="WP_119335444.1">
    <property type="nucleotide sequence ID" value="NZ_AP018558.1"/>
</dbReference>
<accession>A0A2Z6DYY8</accession>
<proteinExistence type="predicted"/>
<reference evidence="1 2" key="1">
    <citation type="submission" date="2018-04" db="EMBL/GenBank/DDBJ databases">
        <title>Complete genome sequence of Hydrogenophilus thermoluteolus TH-1.</title>
        <authorList>
            <person name="Arai H."/>
        </authorList>
    </citation>
    <scope>NUCLEOTIDE SEQUENCE [LARGE SCALE GENOMIC DNA]</scope>
    <source>
        <strain evidence="1 2">TH-1</strain>
    </source>
</reference>
<dbReference type="KEGG" id="htl:HPTL_1469"/>
<keyword evidence="2" id="KW-1185">Reference proteome</keyword>
<dbReference type="InterPro" id="IPR012675">
    <property type="entry name" value="Beta-grasp_dom_sf"/>
</dbReference>
<dbReference type="InterPro" id="IPR003749">
    <property type="entry name" value="ThiS/MoaD-like"/>
</dbReference>
<dbReference type="CDD" id="cd17040">
    <property type="entry name" value="Ubl_MoaD_like"/>
    <property type="match status" value="1"/>
</dbReference>
<gene>
    <name evidence="1" type="ORF">HPTL_1469</name>
</gene>